<organism evidence="1">
    <name type="scientific">Vibrio sp. F12 FF_152</name>
    <dbReference type="NCBI Taxonomy" id="1652829"/>
    <lineage>
        <taxon>Bacteria</taxon>
        <taxon>Pseudomonadati</taxon>
        <taxon>Pseudomonadota</taxon>
        <taxon>Gammaproteobacteria</taxon>
        <taxon>Vibrionales</taxon>
        <taxon>Vibrionaceae</taxon>
        <taxon>Vibrio</taxon>
    </lineage>
</organism>
<dbReference type="AlphaFoldDB" id="A0A0H3ZM27"/>
<name>A0A0H3ZM27_9VIBR</name>
<dbReference type="EMBL" id="KP795530">
    <property type="protein sequence ID" value="AKN37288.1"/>
    <property type="molecule type" value="Genomic_DNA"/>
</dbReference>
<protein>
    <submittedName>
        <fullName evidence="1">Uncharacterized protein</fullName>
    </submittedName>
</protein>
<sequence>MSCSYVSDRFLATLKDSLLSLAYSARLDGSEDLKGFLASLDTDPHFGCSTQGATNLMRLFHVANHRAYRVRYPHESIEPFRSYKHRDCRCKPYNYEPKADLKQIAETLKAIEYLIYHCSEDGKVACDKRASWQYFKTLTRKVANMLVKNSPDYKAAQWGECEYLEWTKRY</sequence>
<proteinExistence type="predicted"/>
<reference evidence="1" key="1">
    <citation type="journal article" date="2015" name="MBio">
        <title>Eco-Evolutionary Dynamics of Episomes among Ecologically Cohesive Bacterial Populations.</title>
        <authorList>
            <person name="Xue H."/>
            <person name="Cordero O.X."/>
            <person name="Camas F.M."/>
            <person name="Trimble W."/>
            <person name="Meyer F."/>
            <person name="Guglielmini J."/>
            <person name="Rocha E.P."/>
            <person name="Polz M.F."/>
        </authorList>
    </citation>
    <scope>NUCLEOTIDE SEQUENCE</scope>
    <source>
        <strain evidence="1">F12 FF_152</strain>
    </source>
</reference>
<accession>A0A0H3ZM27</accession>
<evidence type="ECO:0000313" key="1">
    <source>
        <dbReference type="EMBL" id="AKN37288.1"/>
    </source>
</evidence>